<dbReference type="RefSeq" id="WP_277834863.1">
    <property type="nucleotide sequence ID" value="NZ_JAAIVF010000007.1"/>
</dbReference>
<name>A0A9X4M119_9ACTN</name>
<evidence type="ECO:0000313" key="3">
    <source>
        <dbReference type="Proteomes" id="UP001152755"/>
    </source>
</evidence>
<comment type="caution">
    <text evidence="2">The sequence shown here is derived from an EMBL/GenBank/DDBJ whole genome shotgun (WGS) entry which is preliminary data.</text>
</comment>
<dbReference type="InterPro" id="IPR037401">
    <property type="entry name" value="SnoaL-like"/>
</dbReference>
<organism evidence="2 3">
    <name type="scientific">Speluncibacter jeojiensis</name>
    <dbReference type="NCBI Taxonomy" id="2710754"/>
    <lineage>
        <taxon>Bacteria</taxon>
        <taxon>Bacillati</taxon>
        <taxon>Actinomycetota</taxon>
        <taxon>Actinomycetes</taxon>
        <taxon>Mycobacteriales</taxon>
        <taxon>Speluncibacteraceae</taxon>
        <taxon>Speluncibacter</taxon>
    </lineage>
</organism>
<dbReference type="Proteomes" id="UP001152755">
    <property type="component" value="Unassembled WGS sequence"/>
</dbReference>
<dbReference type="Pfam" id="PF13577">
    <property type="entry name" value="SnoaL_4"/>
    <property type="match status" value="1"/>
</dbReference>
<evidence type="ECO:0000313" key="2">
    <source>
        <dbReference type="EMBL" id="MDG3014807.1"/>
    </source>
</evidence>
<evidence type="ECO:0000259" key="1">
    <source>
        <dbReference type="Pfam" id="PF13577"/>
    </source>
</evidence>
<accession>A0A9X4M119</accession>
<keyword evidence="3" id="KW-1185">Reference proteome</keyword>
<dbReference type="InterPro" id="IPR032710">
    <property type="entry name" value="NTF2-like_dom_sf"/>
</dbReference>
<dbReference type="Gene3D" id="3.10.450.50">
    <property type="match status" value="1"/>
</dbReference>
<dbReference type="EMBL" id="JANRHA010000005">
    <property type="protein sequence ID" value="MDG3014807.1"/>
    <property type="molecule type" value="Genomic_DNA"/>
</dbReference>
<dbReference type="AlphaFoldDB" id="A0A9X4M119"/>
<dbReference type="SUPFAM" id="SSF54427">
    <property type="entry name" value="NTF2-like"/>
    <property type="match status" value="1"/>
</dbReference>
<sequence length="152" mass="17447">MDLVAIAEISRLKYRYMRDVDTRQWDDLAETLTPDVTADYGKDLHFDSRDELIAHLSKVMSPRLISEHHLGNPEIDVADDGVHATGSWYLSDTVIVPKYDIMINGASIYSDEYVKGEDGWRISRTGYTRLYEYSVKISDMPSFKLMSGPYWA</sequence>
<proteinExistence type="predicted"/>
<reference evidence="2" key="1">
    <citation type="submission" date="2022-08" db="EMBL/GenBank/DDBJ databases">
        <title>Genome analysis of Corynebacteriales strain.</title>
        <authorList>
            <person name="Lee S.D."/>
        </authorList>
    </citation>
    <scope>NUCLEOTIDE SEQUENCE</scope>
    <source>
        <strain evidence="2">D3-21</strain>
    </source>
</reference>
<feature type="domain" description="SnoaL-like" evidence="1">
    <location>
        <begin position="3"/>
        <end position="124"/>
    </location>
</feature>
<gene>
    <name evidence="2" type="ORF">NVS88_09585</name>
</gene>
<protein>
    <submittedName>
        <fullName evidence="2">Nuclear transport factor 2 family protein</fullName>
    </submittedName>
</protein>